<dbReference type="EMBL" id="MT144480">
    <property type="protein sequence ID" value="QJA54146.1"/>
    <property type="molecule type" value="Genomic_DNA"/>
</dbReference>
<organism evidence="1">
    <name type="scientific">viral metagenome</name>
    <dbReference type="NCBI Taxonomy" id="1070528"/>
    <lineage>
        <taxon>unclassified sequences</taxon>
        <taxon>metagenomes</taxon>
        <taxon>organismal metagenomes</taxon>
    </lineage>
</organism>
<gene>
    <name evidence="1" type="ORF">TM448A04414_0014</name>
</gene>
<accession>A0A6H2A1S1</accession>
<proteinExistence type="predicted"/>
<protein>
    <submittedName>
        <fullName evidence="1">Uncharacterized protein</fullName>
    </submittedName>
</protein>
<reference evidence="1" key="1">
    <citation type="submission" date="2020-03" db="EMBL/GenBank/DDBJ databases">
        <title>The deep terrestrial virosphere.</title>
        <authorList>
            <person name="Holmfeldt K."/>
            <person name="Nilsson E."/>
            <person name="Simone D."/>
            <person name="Lopez-Fernandez M."/>
            <person name="Wu X."/>
            <person name="de Brujin I."/>
            <person name="Lundin D."/>
            <person name="Andersson A."/>
            <person name="Bertilsson S."/>
            <person name="Dopson M."/>
        </authorList>
    </citation>
    <scope>NUCLEOTIDE SEQUENCE</scope>
    <source>
        <strain evidence="1">TM448A04414</strain>
    </source>
</reference>
<name>A0A6H2A1S1_9ZZZZ</name>
<sequence length="66" mass="7867">MRNKKVIKFPDKEYILRCHRCKINAFYIILNSESYSDIKGIECAECGWHTPLESLHILENIKKDNR</sequence>
<evidence type="ECO:0000313" key="1">
    <source>
        <dbReference type="EMBL" id="QJA54146.1"/>
    </source>
</evidence>
<dbReference type="AlphaFoldDB" id="A0A6H2A1S1"/>